<reference evidence="2 3" key="1">
    <citation type="submission" date="2019-12" db="EMBL/GenBank/DDBJ databases">
        <authorList>
            <person name="Lee S.D."/>
        </authorList>
    </citation>
    <scope>NUCLEOTIDE SEQUENCE [LARGE SCALE GENOMIC DNA]</scope>
    <source>
        <strain evidence="2 3">GH3-10</strain>
    </source>
</reference>
<protein>
    <submittedName>
        <fullName evidence="2">Flp family type IVb pilin</fullName>
    </submittedName>
</protein>
<organism evidence="2 3">
    <name type="scientific">Aurantiacibacter rhizosphaerae</name>
    <dbReference type="NCBI Taxonomy" id="2691582"/>
    <lineage>
        <taxon>Bacteria</taxon>
        <taxon>Pseudomonadati</taxon>
        <taxon>Pseudomonadota</taxon>
        <taxon>Alphaproteobacteria</taxon>
        <taxon>Sphingomonadales</taxon>
        <taxon>Erythrobacteraceae</taxon>
        <taxon>Aurantiacibacter</taxon>
    </lineage>
</organism>
<keyword evidence="1" id="KW-0812">Transmembrane</keyword>
<dbReference type="RefSeq" id="WP_160485853.1">
    <property type="nucleotide sequence ID" value="NZ_WUBR01000002.1"/>
</dbReference>
<evidence type="ECO:0000256" key="1">
    <source>
        <dbReference type="SAM" id="Phobius"/>
    </source>
</evidence>
<dbReference type="Proteomes" id="UP000461409">
    <property type="component" value="Unassembled WGS sequence"/>
</dbReference>
<keyword evidence="3" id="KW-1185">Reference proteome</keyword>
<evidence type="ECO:0000313" key="2">
    <source>
        <dbReference type="EMBL" id="MWV28240.1"/>
    </source>
</evidence>
<evidence type="ECO:0000313" key="3">
    <source>
        <dbReference type="Proteomes" id="UP000461409"/>
    </source>
</evidence>
<feature type="transmembrane region" description="Helical" evidence="1">
    <location>
        <begin position="12"/>
        <end position="34"/>
    </location>
</feature>
<reference evidence="2 3" key="2">
    <citation type="submission" date="2020-02" db="EMBL/GenBank/DDBJ databases">
        <title>Erythrobacter dongmakensis sp. nov., isolated from a tidal mudflat.</title>
        <authorList>
            <person name="Kim I.S."/>
        </authorList>
    </citation>
    <scope>NUCLEOTIDE SEQUENCE [LARGE SCALE GENOMIC DNA]</scope>
    <source>
        <strain evidence="2 3">GH3-10</strain>
    </source>
</reference>
<proteinExistence type="predicted"/>
<dbReference type="Pfam" id="PF04964">
    <property type="entry name" value="Flp_Fap"/>
    <property type="match status" value="1"/>
</dbReference>
<gene>
    <name evidence="2" type="ORF">GRF63_10015</name>
</gene>
<dbReference type="InterPro" id="IPR007047">
    <property type="entry name" value="Flp_Fap"/>
</dbReference>
<keyword evidence="1" id="KW-1133">Transmembrane helix</keyword>
<accession>A0A844XEG9</accession>
<keyword evidence="1" id="KW-0472">Membrane</keyword>
<sequence>MAFARKFLADEIGATGIEYGLIASLIAMAAMSGFDELGDVVDSSYGDTAAKYEDIVN</sequence>
<dbReference type="EMBL" id="WUBR01000002">
    <property type="protein sequence ID" value="MWV28240.1"/>
    <property type="molecule type" value="Genomic_DNA"/>
</dbReference>
<comment type="caution">
    <text evidence="2">The sequence shown here is derived from an EMBL/GenBank/DDBJ whole genome shotgun (WGS) entry which is preliminary data.</text>
</comment>
<name>A0A844XEG9_9SPHN</name>
<dbReference type="AlphaFoldDB" id="A0A844XEG9"/>